<dbReference type="EMBL" id="DYVS01000020">
    <property type="protein sequence ID" value="HJF69322.1"/>
    <property type="molecule type" value="Genomic_DNA"/>
</dbReference>
<keyword evidence="17 24" id="KW-0456">Lyase</keyword>
<comment type="function">
    <text evidence="4">Catalyzes the conversion of 3-deoxy-D-arabino-heptulosonate 7-phosphate (DAHP) to dehydroquinate (DHQ).</text>
</comment>
<comment type="cofactor">
    <cofactor evidence="3">
        <name>Co(2+)</name>
        <dbReference type="ChEBI" id="CHEBI:48828"/>
    </cofactor>
</comment>
<dbReference type="Proteomes" id="UP000654720">
    <property type="component" value="Chromosome"/>
</dbReference>
<evidence type="ECO:0000256" key="7">
    <source>
        <dbReference type="ARBA" id="ARBA00005412"/>
    </source>
</evidence>
<evidence type="ECO:0000256" key="4">
    <source>
        <dbReference type="ARBA" id="ARBA00003485"/>
    </source>
</evidence>
<reference evidence="22" key="2">
    <citation type="journal article" date="2021" name="PeerJ">
        <title>Extensive microbial diversity within the chicken gut microbiome revealed by metagenomics and culture.</title>
        <authorList>
            <person name="Gilroy R."/>
            <person name="Ravi A."/>
            <person name="Getino M."/>
            <person name="Pursley I."/>
            <person name="Horton D.L."/>
            <person name="Alikhan N.F."/>
            <person name="Baker D."/>
            <person name="Gharbi K."/>
            <person name="Hall N."/>
            <person name="Watson M."/>
            <person name="Adriaenssens E.M."/>
            <person name="Foster-Nyarko E."/>
            <person name="Jarju S."/>
            <person name="Secka A."/>
            <person name="Antonio M."/>
            <person name="Oren A."/>
            <person name="Chaudhuri R.R."/>
            <person name="La Ragione R."/>
            <person name="Hildebrand F."/>
            <person name="Pallen M.J."/>
        </authorList>
    </citation>
    <scope>NUCLEOTIDE SEQUENCE</scope>
    <source>
        <strain evidence="22">6966</strain>
    </source>
</reference>
<evidence type="ECO:0000256" key="19">
    <source>
        <dbReference type="NCBIfam" id="TIGR01357"/>
    </source>
</evidence>
<evidence type="ECO:0000256" key="9">
    <source>
        <dbReference type="ARBA" id="ARBA00017684"/>
    </source>
</evidence>
<dbReference type="AlphaFoldDB" id="A0A413INL0"/>
<organism evidence="24 25">
    <name type="scientific">Butyricimonas virosa</name>
    <dbReference type="NCBI Taxonomy" id="544645"/>
    <lineage>
        <taxon>Bacteria</taxon>
        <taxon>Pseudomonadati</taxon>
        <taxon>Bacteroidota</taxon>
        <taxon>Bacteroidia</taxon>
        <taxon>Bacteroidales</taxon>
        <taxon>Odoribacteraceae</taxon>
        <taxon>Butyricimonas</taxon>
    </lineage>
</organism>
<dbReference type="PANTHER" id="PTHR43622">
    <property type="entry name" value="3-DEHYDROQUINATE SYNTHASE"/>
    <property type="match status" value="1"/>
</dbReference>
<evidence type="ECO:0000256" key="12">
    <source>
        <dbReference type="ARBA" id="ARBA00022723"/>
    </source>
</evidence>
<comment type="catalytic activity">
    <reaction evidence="1">
        <text>7-phospho-2-dehydro-3-deoxy-D-arabino-heptonate = 3-dehydroquinate + phosphate</text>
        <dbReference type="Rhea" id="RHEA:21968"/>
        <dbReference type="ChEBI" id="CHEBI:32364"/>
        <dbReference type="ChEBI" id="CHEBI:43474"/>
        <dbReference type="ChEBI" id="CHEBI:58394"/>
        <dbReference type="EC" id="4.2.3.4"/>
    </reaction>
</comment>
<evidence type="ECO:0000256" key="10">
    <source>
        <dbReference type="ARBA" id="ARBA00022490"/>
    </source>
</evidence>
<evidence type="ECO:0000256" key="15">
    <source>
        <dbReference type="ARBA" id="ARBA00023027"/>
    </source>
</evidence>
<keyword evidence="13" id="KW-0547">Nucleotide-binding</keyword>
<reference evidence="24 25" key="1">
    <citation type="submission" date="2018-08" db="EMBL/GenBank/DDBJ databases">
        <title>A genome reference for cultivated species of the human gut microbiota.</title>
        <authorList>
            <person name="Zou Y."/>
            <person name="Xue W."/>
            <person name="Luo G."/>
        </authorList>
    </citation>
    <scope>NUCLEOTIDE SEQUENCE [LARGE SCALE GENOMIC DNA]</scope>
    <source>
        <strain evidence="24 25">OF02-7</strain>
    </source>
</reference>
<evidence type="ECO:0000313" key="26">
    <source>
        <dbReference type="Proteomes" id="UP000654720"/>
    </source>
</evidence>
<dbReference type="GeneID" id="93096274"/>
<evidence type="ECO:0000256" key="14">
    <source>
        <dbReference type="ARBA" id="ARBA00022833"/>
    </source>
</evidence>
<comment type="cofactor">
    <cofactor evidence="2">
        <name>NAD(+)</name>
        <dbReference type="ChEBI" id="CHEBI:57540"/>
    </cofactor>
</comment>
<dbReference type="EMBL" id="QSCR01000013">
    <property type="protein sequence ID" value="RGY17976.1"/>
    <property type="molecule type" value="Genomic_DNA"/>
</dbReference>
<evidence type="ECO:0000256" key="3">
    <source>
        <dbReference type="ARBA" id="ARBA00001941"/>
    </source>
</evidence>
<dbReference type="EMBL" id="CP069450">
    <property type="protein sequence ID" value="QRO50885.1"/>
    <property type="molecule type" value="Genomic_DNA"/>
</dbReference>
<evidence type="ECO:0000256" key="13">
    <source>
        <dbReference type="ARBA" id="ARBA00022741"/>
    </source>
</evidence>
<evidence type="ECO:0000313" key="23">
    <source>
        <dbReference type="EMBL" id="QRO50885.1"/>
    </source>
</evidence>
<dbReference type="InterPro" id="IPR056179">
    <property type="entry name" value="DHQS_C"/>
</dbReference>
<dbReference type="GO" id="GO:0008652">
    <property type="term" value="P:amino acid biosynthetic process"/>
    <property type="evidence" value="ECO:0007669"/>
    <property type="project" value="UniProtKB-KW"/>
</dbReference>
<dbReference type="Gene3D" id="1.20.1090.10">
    <property type="entry name" value="Dehydroquinate synthase-like - alpha domain"/>
    <property type="match status" value="1"/>
</dbReference>
<comment type="subcellular location">
    <subcellularLocation>
        <location evidence="5">Cytoplasm</location>
    </subcellularLocation>
</comment>
<keyword evidence="11" id="KW-0028">Amino-acid biosynthesis</keyword>
<keyword evidence="18" id="KW-0170">Cobalt</keyword>
<evidence type="ECO:0000256" key="17">
    <source>
        <dbReference type="ARBA" id="ARBA00023239"/>
    </source>
</evidence>
<dbReference type="PIRSF" id="PIRSF001455">
    <property type="entry name" value="DHQ_synth"/>
    <property type="match status" value="1"/>
</dbReference>
<keyword evidence="14" id="KW-0862">Zinc</keyword>
<evidence type="ECO:0000256" key="8">
    <source>
        <dbReference type="ARBA" id="ARBA00013031"/>
    </source>
</evidence>
<protein>
    <recommendedName>
        <fullName evidence="9 19">3-dehydroquinate synthase</fullName>
        <ecNumber evidence="8 19">4.2.3.4</ecNumber>
    </recommendedName>
</protein>
<evidence type="ECO:0000313" key="22">
    <source>
        <dbReference type="EMBL" id="HJF69322.1"/>
    </source>
</evidence>
<accession>A0A413INL0</accession>
<keyword evidence="15" id="KW-0520">NAD</keyword>
<dbReference type="NCBIfam" id="TIGR01357">
    <property type="entry name" value="aroB"/>
    <property type="match status" value="1"/>
</dbReference>
<comment type="similarity">
    <text evidence="7">Belongs to the sugar phosphate cyclases superfamily. Dehydroquinate synthase family.</text>
</comment>
<evidence type="ECO:0000256" key="18">
    <source>
        <dbReference type="ARBA" id="ARBA00023285"/>
    </source>
</evidence>
<evidence type="ECO:0000313" key="24">
    <source>
        <dbReference type="EMBL" id="RGY17976.1"/>
    </source>
</evidence>
<dbReference type="EC" id="4.2.3.4" evidence="8 19"/>
<dbReference type="OrthoDB" id="9806583at2"/>
<dbReference type="GO" id="GO:0009073">
    <property type="term" value="P:aromatic amino acid family biosynthetic process"/>
    <property type="evidence" value="ECO:0007669"/>
    <property type="project" value="UniProtKB-KW"/>
</dbReference>
<dbReference type="GO" id="GO:0009423">
    <property type="term" value="P:chorismate biosynthetic process"/>
    <property type="evidence" value="ECO:0007669"/>
    <property type="project" value="UniProtKB-UniRule"/>
</dbReference>
<dbReference type="InterPro" id="IPR050071">
    <property type="entry name" value="Dehydroquinate_synthase"/>
</dbReference>
<evidence type="ECO:0000256" key="1">
    <source>
        <dbReference type="ARBA" id="ARBA00001393"/>
    </source>
</evidence>
<sequence length="343" mass="38714">MEQIIFTTDSSMVLAELLRGVRHEQLFIVADKHTVGFCDKLLEKVDWIPLNVAVVDCGEENKSLNSVARIWSVLSKRGARRSSILLCVGGGMVTDMGGFAASTFKRGMRCIYVPTTLLAQVDASLGGKTGINFDGLKNEIGTFKEPERVIIDVMFLKTLPVRERMAGFAEMLKHGLLSDVEYLDRLLTCDTDEPDREEFLDLLKRSIAVKNEIVILDPLEKGVRKALNFGHTIGHAIESCSVMRHENLLHGESVALGMIAELYLSVREKGFPEEIFHRVRDFIRRYYPIYPVMGYADTLCELMSHDKKNDREGLNFTLLESVGQFSVDNYCSRELVMEALRQI</sequence>
<dbReference type="GO" id="GO:0046872">
    <property type="term" value="F:metal ion binding"/>
    <property type="evidence" value="ECO:0007669"/>
    <property type="project" value="UniProtKB-KW"/>
</dbReference>
<feature type="domain" description="3-dehydroquinate synthase C-terminal" evidence="21">
    <location>
        <begin position="167"/>
        <end position="309"/>
    </location>
</feature>
<dbReference type="GO" id="GO:0000166">
    <property type="term" value="F:nucleotide binding"/>
    <property type="evidence" value="ECO:0007669"/>
    <property type="project" value="UniProtKB-KW"/>
</dbReference>
<dbReference type="Gene3D" id="3.40.50.1970">
    <property type="match status" value="1"/>
</dbReference>
<evidence type="ECO:0000256" key="6">
    <source>
        <dbReference type="ARBA" id="ARBA00004661"/>
    </source>
</evidence>
<reference evidence="22" key="4">
    <citation type="submission" date="2021-09" db="EMBL/GenBank/DDBJ databases">
        <authorList>
            <person name="Gilroy R."/>
        </authorList>
    </citation>
    <scope>NUCLEOTIDE SEQUENCE</scope>
    <source>
        <strain evidence="22">6966</strain>
    </source>
</reference>
<reference evidence="23 26" key="3">
    <citation type="submission" date="2021-02" db="EMBL/GenBank/DDBJ databases">
        <title>FDA dAtabase for Regulatory Grade micrObial Sequences (FDA-ARGOS): Supporting development and validation of Infectious Disease Dx tests.</title>
        <authorList>
            <person name="Carlson P."/>
            <person name="Fischbach M."/>
            <person name="Hastie J."/>
            <person name="Bilen M."/>
            <person name="Cheng A."/>
            <person name="Tallon L."/>
            <person name="Sadzewicz L."/>
            <person name="Zhao X."/>
            <person name="Boylan J."/>
            <person name="Ott S."/>
            <person name="Bowen H."/>
            <person name="Vavikolanu K."/>
            <person name="Mehta A."/>
            <person name="Aluvathingal J."/>
            <person name="Nadendla S."/>
            <person name="Yan Y."/>
            <person name="Sichtig H."/>
        </authorList>
    </citation>
    <scope>NUCLEOTIDE SEQUENCE [LARGE SCALE GENOMIC DNA]</scope>
    <source>
        <strain evidence="23 26">FDAARGOS_1229</strain>
    </source>
</reference>
<name>A0A413INL0_9BACT</name>
<dbReference type="Pfam" id="PF01761">
    <property type="entry name" value="DHQ_synthase"/>
    <property type="match status" value="1"/>
</dbReference>
<keyword evidence="10" id="KW-0963">Cytoplasm</keyword>
<dbReference type="RefSeq" id="WP_027200531.1">
    <property type="nucleotide sequence ID" value="NZ_CAJKXH010000003.1"/>
</dbReference>
<dbReference type="Proteomes" id="UP000742098">
    <property type="component" value="Unassembled WGS sequence"/>
</dbReference>
<dbReference type="InterPro" id="IPR030963">
    <property type="entry name" value="DHQ_synth_fam"/>
</dbReference>
<gene>
    <name evidence="24" type="primary">aroB</name>
    <name evidence="24" type="ORF">DXA50_09180</name>
    <name evidence="23" type="ORF">I6J59_04435</name>
    <name evidence="22" type="ORF">K8V05_01035</name>
</gene>
<evidence type="ECO:0000259" key="20">
    <source>
        <dbReference type="Pfam" id="PF01761"/>
    </source>
</evidence>
<dbReference type="GO" id="GO:0005737">
    <property type="term" value="C:cytoplasm"/>
    <property type="evidence" value="ECO:0007669"/>
    <property type="project" value="UniProtKB-SubCell"/>
</dbReference>
<dbReference type="PANTHER" id="PTHR43622:SF7">
    <property type="entry name" value="3-DEHYDROQUINATE SYNTHASE, CHLOROPLASTIC"/>
    <property type="match status" value="1"/>
</dbReference>
<dbReference type="SUPFAM" id="SSF56796">
    <property type="entry name" value="Dehydroquinate synthase-like"/>
    <property type="match status" value="1"/>
</dbReference>
<keyword evidence="26" id="KW-1185">Reference proteome</keyword>
<keyword evidence="16" id="KW-0057">Aromatic amino acid biosynthesis</keyword>
<evidence type="ECO:0000313" key="25">
    <source>
        <dbReference type="Proteomes" id="UP000286063"/>
    </source>
</evidence>
<feature type="domain" description="3-dehydroquinate synthase N-terminal" evidence="20">
    <location>
        <begin position="54"/>
        <end position="163"/>
    </location>
</feature>
<dbReference type="Proteomes" id="UP000286063">
    <property type="component" value="Unassembled WGS sequence"/>
</dbReference>
<comment type="pathway">
    <text evidence="6">Metabolic intermediate biosynthesis; chorismate biosynthesis; chorismate from D-erythrose 4-phosphate and phosphoenolpyruvate: step 2/7.</text>
</comment>
<evidence type="ECO:0000256" key="2">
    <source>
        <dbReference type="ARBA" id="ARBA00001911"/>
    </source>
</evidence>
<dbReference type="InterPro" id="IPR030960">
    <property type="entry name" value="DHQS/DOIS_N"/>
</dbReference>
<evidence type="ECO:0000256" key="5">
    <source>
        <dbReference type="ARBA" id="ARBA00004496"/>
    </source>
</evidence>
<dbReference type="CDD" id="cd08195">
    <property type="entry name" value="DHQS"/>
    <property type="match status" value="1"/>
</dbReference>
<evidence type="ECO:0000256" key="11">
    <source>
        <dbReference type="ARBA" id="ARBA00022605"/>
    </source>
</evidence>
<keyword evidence="12" id="KW-0479">Metal-binding</keyword>
<evidence type="ECO:0000259" key="21">
    <source>
        <dbReference type="Pfam" id="PF24621"/>
    </source>
</evidence>
<proteinExistence type="inferred from homology"/>
<dbReference type="GO" id="GO:0003856">
    <property type="term" value="F:3-dehydroquinate synthase activity"/>
    <property type="evidence" value="ECO:0007669"/>
    <property type="project" value="UniProtKB-UniRule"/>
</dbReference>
<dbReference type="Pfam" id="PF24621">
    <property type="entry name" value="DHQS_C"/>
    <property type="match status" value="1"/>
</dbReference>
<dbReference type="InterPro" id="IPR016037">
    <property type="entry name" value="DHQ_synth_AroB"/>
</dbReference>
<evidence type="ECO:0000256" key="16">
    <source>
        <dbReference type="ARBA" id="ARBA00023141"/>
    </source>
</evidence>